<reference evidence="3" key="1">
    <citation type="submission" date="2013-11" db="EMBL/GenBank/DDBJ databases">
        <title>The genomic landscape of the Guanapo guppy.</title>
        <authorList>
            <person name="Kuenstner A."/>
            <person name="Dreyer C."/>
        </authorList>
    </citation>
    <scope>NUCLEOTIDE SEQUENCE</scope>
    <source>
        <strain evidence="3">Guanapo</strain>
    </source>
</reference>
<evidence type="ECO:0000313" key="3">
    <source>
        <dbReference type="Proteomes" id="UP000242638"/>
    </source>
</evidence>
<keyword evidence="3" id="KW-1185">Reference proteome</keyword>
<dbReference type="Gene3D" id="2.60.40.10">
    <property type="entry name" value="Immunoglobulins"/>
    <property type="match status" value="1"/>
</dbReference>
<dbReference type="InterPro" id="IPR013106">
    <property type="entry name" value="Ig_V-set"/>
</dbReference>
<dbReference type="InterPro" id="IPR013783">
    <property type="entry name" value="Ig-like_fold"/>
</dbReference>
<dbReference type="Ensembl" id="ENSPRET00000003925.1">
    <property type="protein sequence ID" value="ENSPREP00000003870.1"/>
    <property type="gene ID" value="ENSPREG00000002769.1"/>
</dbReference>
<proteinExistence type="predicted"/>
<dbReference type="GeneTree" id="ENSGT01120000275300"/>
<dbReference type="Proteomes" id="UP000242638">
    <property type="component" value="Unassembled WGS sequence"/>
</dbReference>
<sequence>YYSICAETYCDFRTDGAQCFGSLGGAVLLQLMNNISEIPKYECKHNTSKIMRGTFNNSQLIGLQNRHDFILSNGTLIITNLSRNDSGTYTVETFGSDGKSLERKTLQLNVEGK</sequence>
<name>A0A3P9N2V0_POERE</name>
<feature type="domain" description="Immunoglobulin V-set" evidence="1">
    <location>
        <begin position="66"/>
        <end position="110"/>
    </location>
</feature>
<organism evidence="2 3">
    <name type="scientific">Poecilia reticulata</name>
    <name type="common">Guppy</name>
    <name type="synonym">Acanthophacelus reticulatus</name>
    <dbReference type="NCBI Taxonomy" id="8081"/>
    <lineage>
        <taxon>Eukaryota</taxon>
        <taxon>Metazoa</taxon>
        <taxon>Chordata</taxon>
        <taxon>Craniata</taxon>
        <taxon>Vertebrata</taxon>
        <taxon>Euteleostomi</taxon>
        <taxon>Actinopterygii</taxon>
        <taxon>Neopterygii</taxon>
        <taxon>Teleostei</taxon>
        <taxon>Neoteleostei</taxon>
        <taxon>Acanthomorphata</taxon>
        <taxon>Ovalentaria</taxon>
        <taxon>Atherinomorphae</taxon>
        <taxon>Cyprinodontiformes</taxon>
        <taxon>Poeciliidae</taxon>
        <taxon>Poeciliinae</taxon>
        <taxon>Poecilia</taxon>
    </lineage>
</organism>
<reference evidence="2" key="2">
    <citation type="submission" date="2025-08" db="UniProtKB">
        <authorList>
            <consortium name="Ensembl"/>
        </authorList>
    </citation>
    <scope>IDENTIFICATION</scope>
    <source>
        <strain evidence="2">Guanapo</strain>
    </source>
</reference>
<dbReference type="InterPro" id="IPR036179">
    <property type="entry name" value="Ig-like_dom_sf"/>
</dbReference>
<dbReference type="Pfam" id="PF07686">
    <property type="entry name" value="V-set"/>
    <property type="match status" value="1"/>
</dbReference>
<accession>A0A3P9N2V0</accession>
<dbReference type="SUPFAM" id="SSF48726">
    <property type="entry name" value="Immunoglobulin"/>
    <property type="match status" value="1"/>
</dbReference>
<dbReference type="OMA" id="MILICKK"/>
<evidence type="ECO:0000259" key="1">
    <source>
        <dbReference type="Pfam" id="PF07686"/>
    </source>
</evidence>
<protein>
    <recommendedName>
        <fullName evidence="1">Immunoglobulin V-set domain-containing protein</fullName>
    </recommendedName>
</protein>
<dbReference type="AlphaFoldDB" id="A0A3P9N2V0"/>
<reference evidence="2" key="3">
    <citation type="submission" date="2025-09" db="UniProtKB">
        <authorList>
            <consortium name="Ensembl"/>
        </authorList>
    </citation>
    <scope>IDENTIFICATION</scope>
    <source>
        <strain evidence="2">Guanapo</strain>
    </source>
</reference>
<dbReference type="PRINTS" id="PR01870">
    <property type="entry name" value="CD2ANTIGEN"/>
</dbReference>
<dbReference type="InterPro" id="IPR015632">
    <property type="entry name" value="CD2"/>
</dbReference>
<evidence type="ECO:0000313" key="2">
    <source>
        <dbReference type="Ensembl" id="ENSPREP00000003870.1"/>
    </source>
</evidence>